<comment type="similarity">
    <text evidence="1">Belongs to the LysR transcriptional regulatory family.</text>
</comment>
<dbReference type="Proteomes" id="UP000307768">
    <property type="component" value="Unassembled WGS sequence"/>
</dbReference>
<dbReference type="Gene3D" id="1.10.10.10">
    <property type="entry name" value="Winged helix-like DNA-binding domain superfamily/Winged helix DNA-binding domain"/>
    <property type="match status" value="1"/>
</dbReference>
<keyword evidence="2" id="KW-0805">Transcription regulation</keyword>
<dbReference type="OrthoDB" id="3181812at2"/>
<name>A0A5Q6S0Q0_9ACTN</name>
<dbReference type="PRINTS" id="PR00039">
    <property type="entry name" value="HTHLYSR"/>
</dbReference>
<evidence type="ECO:0000256" key="3">
    <source>
        <dbReference type="ARBA" id="ARBA00023125"/>
    </source>
</evidence>
<gene>
    <name evidence="6" type="ORF">FE697_010245</name>
</gene>
<evidence type="ECO:0000256" key="4">
    <source>
        <dbReference type="ARBA" id="ARBA00023163"/>
    </source>
</evidence>
<evidence type="ECO:0000313" key="7">
    <source>
        <dbReference type="Proteomes" id="UP000307768"/>
    </source>
</evidence>
<dbReference type="PANTHER" id="PTHR30346">
    <property type="entry name" value="TRANSCRIPTIONAL DUAL REGULATOR HCAR-RELATED"/>
    <property type="match status" value="1"/>
</dbReference>
<organism evidence="6 7">
    <name type="scientific">Mumia zhuanghuii</name>
    <dbReference type="NCBI Taxonomy" id="2585211"/>
    <lineage>
        <taxon>Bacteria</taxon>
        <taxon>Bacillati</taxon>
        <taxon>Actinomycetota</taxon>
        <taxon>Actinomycetes</taxon>
        <taxon>Propionibacteriales</taxon>
        <taxon>Nocardioidaceae</taxon>
        <taxon>Mumia</taxon>
    </lineage>
</organism>
<dbReference type="Pfam" id="PF03466">
    <property type="entry name" value="LysR_substrate"/>
    <property type="match status" value="1"/>
</dbReference>
<dbReference type="RefSeq" id="WP_149769442.1">
    <property type="nucleotide sequence ID" value="NZ_VDFQ02000002.1"/>
</dbReference>
<keyword evidence="4" id="KW-0804">Transcription</keyword>
<dbReference type="SUPFAM" id="SSF53850">
    <property type="entry name" value="Periplasmic binding protein-like II"/>
    <property type="match status" value="1"/>
</dbReference>
<evidence type="ECO:0000259" key="5">
    <source>
        <dbReference type="PROSITE" id="PS50931"/>
    </source>
</evidence>
<dbReference type="GO" id="GO:0032993">
    <property type="term" value="C:protein-DNA complex"/>
    <property type="evidence" value="ECO:0007669"/>
    <property type="project" value="TreeGrafter"/>
</dbReference>
<dbReference type="InterPro" id="IPR000847">
    <property type="entry name" value="LysR_HTH_N"/>
</dbReference>
<feature type="domain" description="HTH lysR-type" evidence="5">
    <location>
        <begin position="1"/>
        <end position="58"/>
    </location>
</feature>
<sequence>MELREIEVFLVLSDELHFGRTAERLFITQSRVSQTVRAMESRIGGRLFDRTSRRVALTPLGVQLRDEVRPAYDELRRAVAHARETATGVSGVLRICVPTYSMAGLHFTTIVREFQRRFPACRLTVTEEFPGDFERLRDGAFDVMCQRHPIDEPDLTVGATLSVEERVLLVRAGHPLTAKSRVDAEDLADYSLIQRSGIPRSMYDEFWPATTPSGRPIARGPAIATTSDVLQLVARGEIVHPTVSSFSTYYRHPEVVEIPLDGFAAVRSMLVWVTDHETSSIRALDDLAREIVGDL</sequence>
<dbReference type="Gene3D" id="3.40.190.290">
    <property type="match status" value="1"/>
</dbReference>
<protein>
    <submittedName>
        <fullName evidence="6">LysR family transcriptional regulator</fullName>
    </submittedName>
</protein>
<reference evidence="6 7" key="1">
    <citation type="submission" date="2019-09" db="EMBL/GenBank/DDBJ databases">
        <title>Mumia zhuanghuii sp. nov. isolated from the intestinal contents of plateau pika (Ochotona curzoniae) in the Qinghai-Tibet plateau of China.</title>
        <authorList>
            <person name="Tian Z."/>
        </authorList>
    </citation>
    <scope>NUCLEOTIDE SEQUENCE [LARGE SCALE GENOMIC DNA]</scope>
    <source>
        <strain evidence="7">350</strain>
    </source>
</reference>
<dbReference type="SUPFAM" id="SSF46785">
    <property type="entry name" value="Winged helix' DNA-binding domain"/>
    <property type="match status" value="1"/>
</dbReference>
<dbReference type="EMBL" id="VDFQ02000002">
    <property type="protein sequence ID" value="KAA1423923.1"/>
    <property type="molecule type" value="Genomic_DNA"/>
</dbReference>
<evidence type="ECO:0000313" key="6">
    <source>
        <dbReference type="EMBL" id="KAA1423923.1"/>
    </source>
</evidence>
<dbReference type="InterPro" id="IPR036390">
    <property type="entry name" value="WH_DNA-bd_sf"/>
</dbReference>
<dbReference type="PROSITE" id="PS50931">
    <property type="entry name" value="HTH_LYSR"/>
    <property type="match status" value="1"/>
</dbReference>
<dbReference type="Pfam" id="PF00126">
    <property type="entry name" value="HTH_1"/>
    <property type="match status" value="1"/>
</dbReference>
<dbReference type="CDD" id="cd05466">
    <property type="entry name" value="PBP2_LTTR_substrate"/>
    <property type="match status" value="1"/>
</dbReference>
<comment type="caution">
    <text evidence="6">The sequence shown here is derived from an EMBL/GenBank/DDBJ whole genome shotgun (WGS) entry which is preliminary data.</text>
</comment>
<evidence type="ECO:0000256" key="2">
    <source>
        <dbReference type="ARBA" id="ARBA00023015"/>
    </source>
</evidence>
<dbReference type="AlphaFoldDB" id="A0A5Q6S0Q0"/>
<dbReference type="PANTHER" id="PTHR30346:SF0">
    <property type="entry name" value="HCA OPERON TRANSCRIPTIONAL ACTIVATOR HCAR"/>
    <property type="match status" value="1"/>
</dbReference>
<dbReference type="InterPro" id="IPR036388">
    <property type="entry name" value="WH-like_DNA-bd_sf"/>
</dbReference>
<proteinExistence type="inferred from homology"/>
<accession>A0A5Q6S0Q0</accession>
<dbReference type="GO" id="GO:0003677">
    <property type="term" value="F:DNA binding"/>
    <property type="evidence" value="ECO:0007669"/>
    <property type="project" value="UniProtKB-KW"/>
</dbReference>
<evidence type="ECO:0000256" key="1">
    <source>
        <dbReference type="ARBA" id="ARBA00009437"/>
    </source>
</evidence>
<dbReference type="InterPro" id="IPR005119">
    <property type="entry name" value="LysR_subst-bd"/>
</dbReference>
<dbReference type="GO" id="GO:0003700">
    <property type="term" value="F:DNA-binding transcription factor activity"/>
    <property type="evidence" value="ECO:0007669"/>
    <property type="project" value="InterPro"/>
</dbReference>
<keyword evidence="3" id="KW-0238">DNA-binding</keyword>